<dbReference type="OrthoDB" id="6623825at2"/>
<dbReference type="EMBL" id="QRAP01000003">
    <property type="protein sequence ID" value="RDK92768.1"/>
    <property type="molecule type" value="Genomic_DNA"/>
</dbReference>
<dbReference type="InterPro" id="IPR036388">
    <property type="entry name" value="WH-like_DNA-bd_sf"/>
</dbReference>
<evidence type="ECO:0000256" key="1">
    <source>
        <dbReference type="ARBA" id="ARBA00023125"/>
    </source>
</evidence>
<accession>A0A370QU44</accession>
<dbReference type="PANTHER" id="PTHR43214:SF17">
    <property type="entry name" value="TRANSCRIPTIONAL REGULATORY PROTEIN RCSB"/>
    <property type="match status" value="1"/>
</dbReference>
<dbReference type="InterPro" id="IPR039420">
    <property type="entry name" value="WalR-like"/>
</dbReference>
<comment type="caution">
    <text evidence="3">The sequence shown here is derived from an EMBL/GenBank/DDBJ whole genome shotgun (WGS) entry which is preliminary data.</text>
</comment>
<dbReference type="SMART" id="SM00421">
    <property type="entry name" value="HTH_LUXR"/>
    <property type="match status" value="1"/>
</dbReference>
<dbReference type="PANTHER" id="PTHR43214">
    <property type="entry name" value="TWO-COMPONENT RESPONSE REGULATOR"/>
    <property type="match status" value="1"/>
</dbReference>
<proteinExistence type="predicted"/>
<dbReference type="PRINTS" id="PR00038">
    <property type="entry name" value="HTHLUXR"/>
</dbReference>
<dbReference type="Pfam" id="PF00196">
    <property type="entry name" value="GerE"/>
    <property type="match status" value="1"/>
</dbReference>
<dbReference type="Proteomes" id="UP000254848">
    <property type="component" value="Unassembled WGS sequence"/>
</dbReference>
<organism evidence="3 4">
    <name type="scientific">Enterobacillus tribolii</name>
    <dbReference type="NCBI Taxonomy" id="1487935"/>
    <lineage>
        <taxon>Bacteria</taxon>
        <taxon>Pseudomonadati</taxon>
        <taxon>Pseudomonadota</taxon>
        <taxon>Gammaproteobacteria</taxon>
        <taxon>Enterobacterales</taxon>
        <taxon>Hafniaceae</taxon>
        <taxon>Enterobacillus</taxon>
    </lineage>
</organism>
<dbReference type="InterPro" id="IPR011006">
    <property type="entry name" value="CheY-like_superfamily"/>
</dbReference>
<dbReference type="InterPro" id="IPR016032">
    <property type="entry name" value="Sig_transdc_resp-reg_C-effctor"/>
</dbReference>
<gene>
    <name evidence="3" type="ORF">C8D90_103160</name>
</gene>
<dbReference type="SUPFAM" id="SSF46894">
    <property type="entry name" value="C-terminal effector domain of the bipartite response regulators"/>
    <property type="match status" value="1"/>
</dbReference>
<dbReference type="AlphaFoldDB" id="A0A370QU44"/>
<dbReference type="GO" id="GO:0006355">
    <property type="term" value="P:regulation of DNA-templated transcription"/>
    <property type="evidence" value="ECO:0007669"/>
    <property type="project" value="InterPro"/>
</dbReference>
<evidence type="ECO:0000313" key="4">
    <source>
        <dbReference type="Proteomes" id="UP000254848"/>
    </source>
</evidence>
<dbReference type="SUPFAM" id="SSF52172">
    <property type="entry name" value="CheY-like"/>
    <property type="match status" value="1"/>
</dbReference>
<keyword evidence="1" id="KW-0238">DNA-binding</keyword>
<reference evidence="3 4" key="1">
    <citation type="submission" date="2018-07" db="EMBL/GenBank/DDBJ databases">
        <title>Genomic Encyclopedia of Type Strains, Phase IV (KMG-IV): sequencing the most valuable type-strain genomes for metagenomic binning, comparative biology and taxonomic classification.</title>
        <authorList>
            <person name="Goeker M."/>
        </authorList>
    </citation>
    <scope>NUCLEOTIDE SEQUENCE [LARGE SCALE GENOMIC DNA]</scope>
    <source>
        <strain evidence="3 4">DSM 103736</strain>
    </source>
</reference>
<protein>
    <submittedName>
        <fullName evidence="3">Two-component system capsular synthesis response regulator RcsB</fullName>
    </submittedName>
</protein>
<sequence length="218" mass="24769">MIRIVLIEPYYYDSEGVRGCFADLKTQWHHFRSVEEFLCVKDMPDFDVLILGSDSDIDAALPRSNPFPAIKQHYPHIPVILFTRTEDPQGLAALAEQNPFAVISKQDNVQEIRNAVIRSLMEEEGVLISPYVQARLTHAKVGCNTKMTRMEQKVISWMLEGQTIGDIAQATKRSNKTISAHKRNAMRKLGLHNNIAFCRYLAARRQQVVSDAGAHRLH</sequence>
<dbReference type="Gene3D" id="3.40.50.2300">
    <property type="match status" value="1"/>
</dbReference>
<feature type="domain" description="HTH luxR-type" evidence="2">
    <location>
        <begin position="141"/>
        <end position="205"/>
    </location>
</feature>
<dbReference type="PROSITE" id="PS50043">
    <property type="entry name" value="HTH_LUXR_2"/>
    <property type="match status" value="1"/>
</dbReference>
<name>A0A370QU44_9GAMM</name>
<keyword evidence="4" id="KW-1185">Reference proteome</keyword>
<evidence type="ECO:0000313" key="3">
    <source>
        <dbReference type="EMBL" id="RDK92768.1"/>
    </source>
</evidence>
<dbReference type="GO" id="GO:0003677">
    <property type="term" value="F:DNA binding"/>
    <property type="evidence" value="ECO:0007669"/>
    <property type="project" value="UniProtKB-KW"/>
</dbReference>
<dbReference type="InterPro" id="IPR000792">
    <property type="entry name" value="Tscrpt_reg_LuxR_C"/>
</dbReference>
<dbReference type="RefSeq" id="WP_115457960.1">
    <property type="nucleotide sequence ID" value="NZ_QRAP01000003.1"/>
</dbReference>
<dbReference type="Gene3D" id="1.10.10.10">
    <property type="entry name" value="Winged helix-like DNA-binding domain superfamily/Winged helix DNA-binding domain"/>
    <property type="match status" value="1"/>
</dbReference>
<evidence type="ECO:0000259" key="2">
    <source>
        <dbReference type="PROSITE" id="PS50043"/>
    </source>
</evidence>
<dbReference type="CDD" id="cd06170">
    <property type="entry name" value="LuxR_C_like"/>
    <property type="match status" value="1"/>
</dbReference>